<accession>A0ABQ1GM45</accession>
<feature type="compositionally biased region" description="Low complexity" evidence="1">
    <location>
        <begin position="436"/>
        <end position="455"/>
    </location>
</feature>
<keyword evidence="3" id="KW-1185">Reference proteome</keyword>
<comment type="caution">
    <text evidence="2">The sequence shown here is derived from an EMBL/GenBank/DDBJ whole genome shotgun (WGS) entry which is preliminary data.</text>
</comment>
<dbReference type="Proteomes" id="UP000609323">
    <property type="component" value="Unassembled WGS sequence"/>
</dbReference>
<dbReference type="RefSeq" id="WP_094094320.1">
    <property type="nucleotide sequence ID" value="NZ_BMHF01000014.1"/>
</dbReference>
<sequence length="481" mass="50714">MNKWINNNNFAKIIALCISLILWLMVHLDSSESISGVNDSVSTRTIDNVKVQIYNLDEEKYVVYGLDPERVTLEVRGKRTKLTSLFSEDDYKVKLDLNHVTPGSKTLPLKCELPNGVECVAITPSSAHITIEAKASKDVQASVITTGVPAEGYEIGTPVLKNDGKVKVTLPSSEIEDLGKIQGVVNVAGINSDITGKSIKLIAYDKAGDEMEDAEISPSSIDVDVPVIKLYKSIPIELQTTGSLPEGYALSGVSSSPEQVVVYGSKDALDKISSYPITVDLGNFTGTDSSSKYTVSLTPPEGFEKIEPDSLEITINATPFEKKTLNDLPITLLNVGGNYTAKIIGPQSGTVNATVEGSSERIASLKPEDLSFTADVSGYEEGTFKVRLDAKLPQYIHLLDSGTDGTVQVKITAKDKPVTVDPAPSAGGGSEPPPSSSHDVSVPDASTGTETSGESGISGSGAGSGSGNEGSGQTDESTNLP</sequence>
<proteinExistence type="predicted"/>
<dbReference type="Pfam" id="PF07949">
    <property type="entry name" value="YbbR"/>
    <property type="match status" value="3"/>
</dbReference>
<protein>
    <submittedName>
        <fullName evidence="2">CdaA regulatory protein CdaR</fullName>
    </submittedName>
</protein>
<dbReference type="Gene3D" id="2.170.120.40">
    <property type="entry name" value="YbbR-like domain"/>
    <property type="match status" value="2"/>
</dbReference>
<dbReference type="PANTHER" id="PTHR37804:SF1">
    <property type="entry name" value="CDAA REGULATORY PROTEIN CDAR"/>
    <property type="match status" value="1"/>
</dbReference>
<dbReference type="Gene3D" id="2.170.120.30">
    <property type="match status" value="2"/>
</dbReference>
<dbReference type="InterPro" id="IPR012505">
    <property type="entry name" value="YbbR"/>
</dbReference>
<evidence type="ECO:0000256" key="1">
    <source>
        <dbReference type="SAM" id="MobiDB-lite"/>
    </source>
</evidence>
<feature type="compositionally biased region" description="Gly residues" evidence="1">
    <location>
        <begin position="456"/>
        <end position="470"/>
    </location>
</feature>
<dbReference type="InterPro" id="IPR053154">
    <property type="entry name" value="c-di-AMP_regulator"/>
</dbReference>
<evidence type="ECO:0000313" key="2">
    <source>
        <dbReference type="EMBL" id="GGA45933.1"/>
    </source>
</evidence>
<reference evidence="3" key="1">
    <citation type="journal article" date="2019" name="Int. J. Syst. Evol. Microbiol.">
        <title>The Global Catalogue of Microorganisms (GCM) 10K type strain sequencing project: providing services to taxonomists for standard genome sequencing and annotation.</title>
        <authorList>
            <consortium name="The Broad Institute Genomics Platform"/>
            <consortium name="The Broad Institute Genome Sequencing Center for Infectious Disease"/>
            <person name="Wu L."/>
            <person name="Ma J."/>
        </authorList>
    </citation>
    <scope>NUCLEOTIDE SEQUENCE [LARGE SCALE GENOMIC DNA]</scope>
    <source>
        <strain evidence="3">CGMCC 1.15044</strain>
    </source>
</reference>
<feature type="region of interest" description="Disordered" evidence="1">
    <location>
        <begin position="414"/>
        <end position="481"/>
    </location>
</feature>
<evidence type="ECO:0000313" key="3">
    <source>
        <dbReference type="Proteomes" id="UP000609323"/>
    </source>
</evidence>
<dbReference type="PANTHER" id="PTHR37804">
    <property type="entry name" value="CDAA REGULATORY PROTEIN CDAR"/>
    <property type="match status" value="1"/>
</dbReference>
<organism evidence="2 3">
    <name type="scientific">Paenibacillus physcomitrellae</name>
    <dbReference type="NCBI Taxonomy" id="1619311"/>
    <lineage>
        <taxon>Bacteria</taxon>
        <taxon>Bacillati</taxon>
        <taxon>Bacillota</taxon>
        <taxon>Bacilli</taxon>
        <taxon>Bacillales</taxon>
        <taxon>Paenibacillaceae</taxon>
        <taxon>Paenibacillus</taxon>
    </lineage>
</organism>
<gene>
    <name evidence="2" type="primary">cdaR</name>
    <name evidence="2" type="ORF">GCM10010917_34010</name>
</gene>
<name>A0ABQ1GM45_9BACL</name>
<dbReference type="EMBL" id="BMHF01000014">
    <property type="protein sequence ID" value="GGA45933.1"/>
    <property type="molecule type" value="Genomic_DNA"/>
</dbReference>